<keyword evidence="1" id="KW-1133">Transmembrane helix</keyword>
<keyword evidence="1" id="KW-0472">Membrane</keyword>
<protein>
    <recommendedName>
        <fullName evidence="4">DUF2254 domain-containing protein</fullName>
    </recommendedName>
</protein>
<evidence type="ECO:0000256" key="1">
    <source>
        <dbReference type="SAM" id="Phobius"/>
    </source>
</evidence>
<dbReference type="Proteomes" id="UP000175691">
    <property type="component" value="Unassembled WGS sequence"/>
</dbReference>
<feature type="transmembrane region" description="Helical" evidence="1">
    <location>
        <begin position="143"/>
        <end position="163"/>
    </location>
</feature>
<comment type="caution">
    <text evidence="2">The sequence shown here is derived from an EMBL/GenBank/DDBJ whole genome shotgun (WGS) entry which is preliminary data.</text>
</comment>
<dbReference type="InterPro" id="IPR018723">
    <property type="entry name" value="DUF2254_membrane"/>
</dbReference>
<dbReference type="Pfam" id="PF10011">
    <property type="entry name" value="DUF2254"/>
    <property type="match status" value="1"/>
</dbReference>
<reference evidence="2 3" key="1">
    <citation type="submission" date="2016-08" db="EMBL/GenBank/DDBJ databases">
        <authorList>
            <person name="Seilhamer J.J."/>
        </authorList>
    </citation>
    <scope>NUCLEOTIDE SEQUENCE [LARGE SCALE GENOMIC DNA]</scope>
    <source>
        <strain evidence="2 3">KCTC 42603</strain>
    </source>
</reference>
<feature type="transmembrane region" description="Helical" evidence="1">
    <location>
        <begin position="112"/>
        <end position="131"/>
    </location>
</feature>
<sequence>MIKPIASFAKARWEGIRASYWFIPSWMITVAFLVGYLCISYVPAYIPDTLYQNYIPHIAAEDASDLISAIASAIITATSIAFSMTLVALTMASSQFGPRLLQTFMDDRATQIVLGALTSTFIFCLSALHRISVAETQMLVSSTLSLIVLAIGVLDTLILIFYIHHITRFIQVDEIISRCYCEFTSNLNSLFKMTESQNNIHNVAPGMLVNGDEQHAISFDECGYVQTIDYNNLLVTNDHVIGVEVKVRGGDFVVPGQTVILVHSNKTLSDEQISFYRSCIVTGSRRTSLQDPEFSIKQLVEIALRALSPGINDPITAMSCSDRLTSALILLAEQQFPNEAIVNTDNDIWMKRRTYTFSSVFNTCFDQIRQAGSSHVDVMLHLLTCLRTLRKQLPASCSEMIETQVDAINSLISPELRSEKDKTNIAAAVAAAQTA</sequence>
<name>A0A1E7ZE43_9ALTE</name>
<accession>A0A1E7ZE43</accession>
<gene>
    <name evidence="2" type="ORF">BFC18_06380</name>
</gene>
<evidence type="ECO:0000313" key="3">
    <source>
        <dbReference type="Proteomes" id="UP000175691"/>
    </source>
</evidence>
<dbReference type="OrthoDB" id="2955631at2"/>
<keyword evidence="1" id="KW-0812">Transmembrane</keyword>
<feature type="transmembrane region" description="Helical" evidence="1">
    <location>
        <begin position="21"/>
        <end position="46"/>
    </location>
</feature>
<evidence type="ECO:0000313" key="2">
    <source>
        <dbReference type="EMBL" id="OFC71776.1"/>
    </source>
</evidence>
<dbReference type="RefSeq" id="WP_070124116.1">
    <property type="nucleotide sequence ID" value="NZ_MDHN01000010.1"/>
</dbReference>
<evidence type="ECO:0008006" key="4">
    <source>
        <dbReference type="Google" id="ProtNLM"/>
    </source>
</evidence>
<feature type="transmembrane region" description="Helical" evidence="1">
    <location>
        <begin position="66"/>
        <end position="91"/>
    </location>
</feature>
<dbReference type="STRING" id="1656094.BFC18_06380"/>
<dbReference type="AlphaFoldDB" id="A0A1E7ZE43"/>
<dbReference type="EMBL" id="MDHN01000010">
    <property type="protein sequence ID" value="OFC71776.1"/>
    <property type="molecule type" value="Genomic_DNA"/>
</dbReference>
<keyword evidence="3" id="KW-1185">Reference proteome</keyword>
<proteinExistence type="predicted"/>
<organism evidence="2 3">
    <name type="scientific">Alteromonas confluentis</name>
    <dbReference type="NCBI Taxonomy" id="1656094"/>
    <lineage>
        <taxon>Bacteria</taxon>
        <taxon>Pseudomonadati</taxon>
        <taxon>Pseudomonadota</taxon>
        <taxon>Gammaproteobacteria</taxon>
        <taxon>Alteromonadales</taxon>
        <taxon>Alteromonadaceae</taxon>
        <taxon>Alteromonas/Salinimonas group</taxon>
        <taxon>Alteromonas</taxon>
    </lineage>
</organism>